<proteinExistence type="predicted"/>
<dbReference type="PROSITE" id="PS50878">
    <property type="entry name" value="RT_POL"/>
    <property type="match status" value="1"/>
</dbReference>
<keyword evidence="3" id="KW-1185">Reference proteome</keyword>
<reference evidence="2" key="1">
    <citation type="journal article" date="2016" name="Insect Biochem. Mol. Biol.">
        <title>Multifaceted biological insights from a draft genome sequence of the tobacco hornworm moth, Manduca sexta.</title>
        <authorList>
            <person name="Kanost M.R."/>
            <person name="Arrese E.L."/>
            <person name="Cao X."/>
            <person name="Chen Y.R."/>
            <person name="Chellapilla S."/>
            <person name="Goldsmith M.R."/>
            <person name="Grosse-Wilde E."/>
            <person name="Heckel D.G."/>
            <person name="Herndon N."/>
            <person name="Jiang H."/>
            <person name="Papanicolaou A."/>
            <person name="Qu J."/>
            <person name="Soulages J.L."/>
            <person name="Vogel H."/>
            <person name="Walters J."/>
            <person name="Waterhouse R.M."/>
            <person name="Ahn S.J."/>
            <person name="Almeida F.C."/>
            <person name="An C."/>
            <person name="Aqrawi P."/>
            <person name="Bretschneider A."/>
            <person name="Bryant W.B."/>
            <person name="Bucks S."/>
            <person name="Chao H."/>
            <person name="Chevignon G."/>
            <person name="Christen J.M."/>
            <person name="Clarke D.F."/>
            <person name="Dittmer N.T."/>
            <person name="Ferguson L.C.F."/>
            <person name="Garavelou S."/>
            <person name="Gordon K.H.J."/>
            <person name="Gunaratna R.T."/>
            <person name="Han Y."/>
            <person name="Hauser F."/>
            <person name="He Y."/>
            <person name="Heidel-Fischer H."/>
            <person name="Hirsh A."/>
            <person name="Hu Y."/>
            <person name="Jiang H."/>
            <person name="Kalra D."/>
            <person name="Klinner C."/>
            <person name="Konig C."/>
            <person name="Kovar C."/>
            <person name="Kroll A.R."/>
            <person name="Kuwar S.S."/>
            <person name="Lee S.L."/>
            <person name="Lehman R."/>
            <person name="Li K."/>
            <person name="Li Z."/>
            <person name="Liang H."/>
            <person name="Lovelace S."/>
            <person name="Lu Z."/>
            <person name="Mansfield J.H."/>
            <person name="McCulloch K.J."/>
            <person name="Mathew T."/>
            <person name="Morton B."/>
            <person name="Muzny D.M."/>
            <person name="Neunemann D."/>
            <person name="Ongeri F."/>
            <person name="Pauchet Y."/>
            <person name="Pu L.L."/>
            <person name="Pyrousis I."/>
            <person name="Rao X.J."/>
            <person name="Redding A."/>
            <person name="Roesel C."/>
            <person name="Sanchez-Gracia A."/>
            <person name="Schaack S."/>
            <person name="Shukla A."/>
            <person name="Tetreau G."/>
            <person name="Wang Y."/>
            <person name="Xiong G.H."/>
            <person name="Traut W."/>
            <person name="Walsh T.K."/>
            <person name="Worley K.C."/>
            <person name="Wu D."/>
            <person name="Wu W."/>
            <person name="Wu Y.Q."/>
            <person name="Zhang X."/>
            <person name="Zou Z."/>
            <person name="Zucker H."/>
            <person name="Briscoe A.D."/>
            <person name="Burmester T."/>
            <person name="Clem R.J."/>
            <person name="Feyereisen R."/>
            <person name="Grimmelikhuijzen C.J.P."/>
            <person name="Hamodrakas S.J."/>
            <person name="Hansson B.S."/>
            <person name="Huguet E."/>
            <person name="Jermiin L.S."/>
            <person name="Lan Q."/>
            <person name="Lehman H.K."/>
            <person name="Lorenzen M."/>
            <person name="Merzendorfer H."/>
            <person name="Michalopoulos I."/>
            <person name="Morton D.B."/>
            <person name="Muthukrishnan S."/>
            <person name="Oakeshott J.G."/>
            <person name="Palmer W."/>
            <person name="Park Y."/>
            <person name="Passarelli A.L."/>
            <person name="Rozas J."/>
            <person name="Schwartz L.M."/>
            <person name="Smith W."/>
            <person name="Southgate A."/>
            <person name="Vilcinskas A."/>
            <person name="Vogt R."/>
            <person name="Wang P."/>
            <person name="Werren J."/>
            <person name="Yu X.Q."/>
            <person name="Zhou J.J."/>
            <person name="Brown S.J."/>
            <person name="Scherer S.E."/>
            <person name="Richards S."/>
            <person name="Blissard G.W."/>
        </authorList>
    </citation>
    <scope>NUCLEOTIDE SEQUENCE</scope>
</reference>
<evidence type="ECO:0000313" key="2">
    <source>
        <dbReference type="EMBL" id="KAG6453237.1"/>
    </source>
</evidence>
<evidence type="ECO:0000259" key="1">
    <source>
        <dbReference type="PROSITE" id="PS50878"/>
    </source>
</evidence>
<comment type="caution">
    <text evidence="2">The sequence shown here is derived from an EMBL/GenBank/DDBJ whole genome shotgun (WGS) entry which is preliminary data.</text>
</comment>
<dbReference type="EMBL" id="JH668439">
    <property type="protein sequence ID" value="KAG6453237.1"/>
    <property type="molecule type" value="Genomic_DNA"/>
</dbReference>
<feature type="domain" description="Reverse transcriptase" evidence="1">
    <location>
        <begin position="1"/>
        <end position="173"/>
    </location>
</feature>
<dbReference type="Pfam" id="PF00078">
    <property type="entry name" value="RVT_1"/>
    <property type="match status" value="1"/>
</dbReference>
<accession>A0A921Z8A6</accession>
<evidence type="ECO:0000313" key="3">
    <source>
        <dbReference type="Proteomes" id="UP000791440"/>
    </source>
</evidence>
<sequence>MEKGQLTVLSLLDFSNAFNTVDFDVLLALLRSFNISPAVIVWFHSYLCGRRQRVRIGDIVSSWCNTLAGVPQGGVLSPLLFAIFINSISKNLSSSYHLYADDLQIYSQAPLSELNRAITAVNSDLCAISSWSKRFGLRVNPVKTQVIVIGSSRMVSRLDWAALSPIVFDGVTIPFSETVKNLGIIFDRCLSWGPQLTAVSRRLFASAASLKRLRNFLPTATKIALAQTLLLSVFDYADVCYLDLSQIQLDKLERLQNFCIRFIFGLRKYDHISKFRSKLKWLPIRLRRNTHVLSLLYNILFNPSSPHYLKDHFHFLHESHALSLRSSENLKLRTPLHGSAFFDNSFTVQAVRLWNALPLSIRQAPSLNVFKEKVKSHYLSIST</sequence>
<name>A0A921Z8A6_MANSE</name>
<dbReference type="Proteomes" id="UP000791440">
    <property type="component" value="Unassembled WGS sequence"/>
</dbReference>
<dbReference type="InterPro" id="IPR000477">
    <property type="entry name" value="RT_dom"/>
</dbReference>
<gene>
    <name evidence="2" type="ORF">O3G_MSEX008037</name>
</gene>
<reference evidence="2" key="2">
    <citation type="submission" date="2020-12" db="EMBL/GenBank/DDBJ databases">
        <authorList>
            <person name="Kanost M."/>
        </authorList>
    </citation>
    <scope>NUCLEOTIDE SEQUENCE</scope>
</reference>
<organism evidence="2 3">
    <name type="scientific">Manduca sexta</name>
    <name type="common">Tobacco hawkmoth</name>
    <name type="synonym">Tobacco hornworm</name>
    <dbReference type="NCBI Taxonomy" id="7130"/>
    <lineage>
        <taxon>Eukaryota</taxon>
        <taxon>Metazoa</taxon>
        <taxon>Ecdysozoa</taxon>
        <taxon>Arthropoda</taxon>
        <taxon>Hexapoda</taxon>
        <taxon>Insecta</taxon>
        <taxon>Pterygota</taxon>
        <taxon>Neoptera</taxon>
        <taxon>Endopterygota</taxon>
        <taxon>Lepidoptera</taxon>
        <taxon>Glossata</taxon>
        <taxon>Ditrysia</taxon>
        <taxon>Bombycoidea</taxon>
        <taxon>Sphingidae</taxon>
        <taxon>Sphinginae</taxon>
        <taxon>Sphingini</taxon>
        <taxon>Manduca</taxon>
    </lineage>
</organism>
<dbReference type="AlphaFoldDB" id="A0A921Z8A6"/>
<dbReference type="PANTHER" id="PTHR33332">
    <property type="entry name" value="REVERSE TRANSCRIPTASE DOMAIN-CONTAINING PROTEIN"/>
    <property type="match status" value="1"/>
</dbReference>
<protein>
    <recommendedName>
        <fullName evidence="1">Reverse transcriptase domain-containing protein</fullName>
    </recommendedName>
</protein>